<proteinExistence type="inferred from homology"/>
<gene>
    <name evidence="2" type="ORF">GCM10022215_24860</name>
</gene>
<sequence>MARADATELILRRLAAAGPASRTALARGLGLADSTVSTVVAGLMAEGTLVQADADTETAVRAGRPALDLRLTRATGLAVGIDLGKSHARVAVADLAHAVLAERAAPVVPGSSAQEQIARVVGLVDTALADADAGRDDVVSVAMGLPGPVDRARDSLGDSTVLPGWRGVPARAAMAAALGLDVHIENDANLGALGEWTRGHGTTDAVLYVKIATGVGAGLIVDGELFTGARGTAGELGHTVVDPQGLPCTCGNRGCLETVAGAGAVLRRLGLVEDGGLEEVLGRLEDPAVASVLDEVGRAIGGVLGSVCNLLDPGVVIVGGTLAGVGEPLLGPLREALAAGAIARDAVPVVEGVLGERAEVLGALAYALRRALPRRAASTRP</sequence>
<dbReference type="PROSITE" id="PS01125">
    <property type="entry name" value="ROK"/>
    <property type="match status" value="1"/>
</dbReference>
<evidence type="ECO:0000313" key="3">
    <source>
        <dbReference type="Proteomes" id="UP001501495"/>
    </source>
</evidence>
<evidence type="ECO:0000313" key="2">
    <source>
        <dbReference type="EMBL" id="GAA4120799.1"/>
    </source>
</evidence>
<dbReference type="PANTHER" id="PTHR18964">
    <property type="entry name" value="ROK (REPRESSOR, ORF, KINASE) FAMILY"/>
    <property type="match status" value="1"/>
</dbReference>
<accession>A0ABP7XKS8</accession>
<keyword evidence="3" id="KW-1185">Reference proteome</keyword>
<dbReference type="PANTHER" id="PTHR18964:SF173">
    <property type="entry name" value="GLUCOKINASE"/>
    <property type="match status" value="1"/>
</dbReference>
<dbReference type="Gene3D" id="3.30.420.40">
    <property type="match status" value="2"/>
</dbReference>
<dbReference type="Proteomes" id="UP001501495">
    <property type="component" value="Unassembled WGS sequence"/>
</dbReference>
<dbReference type="SUPFAM" id="SSF53067">
    <property type="entry name" value="Actin-like ATPase domain"/>
    <property type="match status" value="1"/>
</dbReference>
<dbReference type="EMBL" id="BAAAZH010000017">
    <property type="protein sequence ID" value="GAA4120799.1"/>
    <property type="molecule type" value="Genomic_DNA"/>
</dbReference>
<organism evidence="2 3">
    <name type="scientific">Nocardioides fonticola</name>
    <dbReference type="NCBI Taxonomy" id="450363"/>
    <lineage>
        <taxon>Bacteria</taxon>
        <taxon>Bacillati</taxon>
        <taxon>Actinomycetota</taxon>
        <taxon>Actinomycetes</taxon>
        <taxon>Propionibacteriales</taxon>
        <taxon>Nocardioidaceae</taxon>
        <taxon>Nocardioides</taxon>
    </lineage>
</organism>
<dbReference type="SUPFAM" id="SSF46785">
    <property type="entry name" value="Winged helix' DNA-binding domain"/>
    <property type="match status" value="1"/>
</dbReference>
<dbReference type="InterPro" id="IPR049874">
    <property type="entry name" value="ROK_cs"/>
</dbReference>
<evidence type="ECO:0000256" key="1">
    <source>
        <dbReference type="ARBA" id="ARBA00006479"/>
    </source>
</evidence>
<comment type="caution">
    <text evidence="2">The sequence shown here is derived from an EMBL/GenBank/DDBJ whole genome shotgun (WGS) entry which is preliminary data.</text>
</comment>
<dbReference type="InterPro" id="IPR000600">
    <property type="entry name" value="ROK"/>
</dbReference>
<dbReference type="Gene3D" id="1.10.10.10">
    <property type="entry name" value="Winged helix-like DNA-binding domain superfamily/Winged helix DNA-binding domain"/>
    <property type="match status" value="1"/>
</dbReference>
<dbReference type="InterPro" id="IPR036388">
    <property type="entry name" value="WH-like_DNA-bd_sf"/>
</dbReference>
<reference evidence="3" key="1">
    <citation type="journal article" date="2019" name="Int. J. Syst. Evol. Microbiol.">
        <title>The Global Catalogue of Microorganisms (GCM) 10K type strain sequencing project: providing services to taxonomists for standard genome sequencing and annotation.</title>
        <authorList>
            <consortium name="The Broad Institute Genomics Platform"/>
            <consortium name="The Broad Institute Genome Sequencing Center for Infectious Disease"/>
            <person name="Wu L."/>
            <person name="Ma J."/>
        </authorList>
    </citation>
    <scope>NUCLEOTIDE SEQUENCE [LARGE SCALE GENOMIC DNA]</scope>
    <source>
        <strain evidence="3">JCM 16703</strain>
    </source>
</reference>
<name>A0ABP7XKS8_9ACTN</name>
<dbReference type="InterPro" id="IPR043129">
    <property type="entry name" value="ATPase_NBD"/>
</dbReference>
<protein>
    <submittedName>
        <fullName evidence="2">ROK family transcriptional regulator</fullName>
    </submittedName>
</protein>
<dbReference type="Pfam" id="PF00480">
    <property type="entry name" value="ROK"/>
    <property type="match status" value="1"/>
</dbReference>
<dbReference type="InterPro" id="IPR036390">
    <property type="entry name" value="WH_DNA-bd_sf"/>
</dbReference>
<comment type="similarity">
    <text evidence="1">Belongs to the ROK (NagC/XylR) family.</text>
</comment>
<dbReference type="RefSeq" id="WP_344733725.1">
    <property type="nucleotide sequence ID" value="NZ_BAAAZH010000017.1"/>
</dbReference>